<reference evidence="1 2" key="1">
    <citation type="submission" date="2013-06" db="EMBL/GenBank/DDBJ databases">
        <title>Whole genome shotgun sequence of Bacillus selenatarsenatis SF-1.</title>
        <authorList>
            <person name="Kuroda M."/>
            <person name="Sei K."/>
            <person name="Yamashita M."/>
            <person name="Ike M."/>
        </authorList>
    </citation>
    <scope>NUCLEOTIDE SEQUENCE [LARGE SCALE GENOMIC DNA]</scope>
    <source>
        <strain evidence="1 2">SF-1</strain>
    </source>
</reference>
<sequence length="37" mass="4448">MWWVMIELNAWKKCPLFYGNDLILEAGDLKMGTCFFY</sequence>
<organism evidence="1 2">
    <name type="scientific">Mesobacillus selenatarsenatis (strain DSM 18680 / JCM 14380 / FERM P-15431 / SF-1)</name>
    <dbReference type="NCBI Taxonomy" id="1321606"/>
    <lineage>
        <taxon>Bacteria</taxon>
        <taxon>Bacillati</taxon>
        <taxon>Bacillota</taxon>
        <taxon>Bacilli</taxon>
        <taxon>Bacillales</taxon>
        <taxon>Bacillaceae</taxon>
        <taxon>Mesobacillus</taxon>
    </lineage>
</organism>
<dbReference type="EMBL" id="BASE01000019">
    <property type="protein sequence ID" value="GAM12804.1"/>
    <property type="molecule type" value="Genomic_DNA"/>
</dbReference>
<dbReference type="STRING" id="1321606.SAMD00020551_0939"/>
<dbReference type="AlphaFoldDB" id="A0A0A8X0Q0"/>
<evidence type="ECO:0000313" key="2">
    <source>
        <dbReference type="Proteomes" id="UP000031014"/>
    </source>
</evidence>
<gene>
    <name evidence="1" type="ORF">SAMD00020551_0939</name>
</gene>
<comment type="caution">
    <text evidence="1">The sequence shown here is derived from an EMBL/GenBank/DDBJ whole genome shotgun (WGS) entry which is preliminary data.</text>
</comment>
<name>A0A0A8X0Q0_MESS1</name>
<protein>
    <submittedName>
        <fullName evidence="1">Uncharacterized protein</fullName>
    </submittedName>
</protein>
<accession>A0A0A8X0Q0</accession>
<proteinExistence type="predicted"/>
<dbReference type="Proteomes" id="UP000031014">
    <property type="component" value="Unassembled WGS sequence"/>
</dbReference>
<keyword evidence="2" id="KW-1185">Reference proteome</keyword>
<evidence type="ECO:0000313" key="1">
    <source>
        <dbReference type="EMBL" id="GAM12804.1"/>
    </source>
</evidence>